<dbReference type="AlphaFoldDB" id="A0A9J6EEZ0"/>
<evidence type="ECO:0000313" key="2">
    <source>
        <dbReference type="EMBL" id="KAH8032677.1"/>
    </source>
</evidence>
<comment type="caution">
    <text evidence="2">The sequence shown here is derived from an EMBL/GenBank/DDBJ whole genome shotgun (WGS) entry which is preliminary data.</text>
</comment>
<sequence>MRVSLLYQDRGALAWPGRGLRLAAALASAVRVNHRRNIVAADAVVPAYLSELLTIKELSSVAVTAREPADRRSSVGILHGLDSDLTDSELTTGLALTVPILAASKEGGAESGHAAGHSTNALLKKGNQGRSLRGVPRGSLLRCCGQGKPSGKPHQGSCLQRPTPVPRRSIQPPVSHFILRPPPAPPTEPALDLRDALIASLLGALRLVGDALPRVTRCALCVWQRSEDSPEPPSYTKSRAAGAYVLH</sequence>
<dbReference type="EMBL" id="JABSTU010000004">
    <property type="protein sequence ID" value="KAH8032677.1"/>
    <property type="molecule type" value="Genomic_DNA"/>
</dbReference>
<feature type="region of interest" description="Disordered" evidence="1">
    <location>
        <begin position="226"/>
        <end position="247"/>
    </location>
</feature>
<proteinExistence type="predicted"/>
<feature type="region of interest" description="Disordered" evidence="1">
    <location>
        <begin position="143"/>
        <end position="173"/>
    </location>
</feature>
<gene>
    <name evidence="2" type="ORF">HPB51_000427</name>
</gene>
<evidence type="ECO:0000256" key="1">
    <source>
        <dbReference type="SAM" id="MobiDB-lite"/>
    </source>
</evidence>
<protein>
    <submittedName>
        <fullName evidence="2">Uncharacterized protein</fullName>
    </submittedName>
</protein>
<dbReference type="Proteomes" id="UP000821866">
    <property type="component" value="Chromosome 2"/>
</dbReference>
<keyword evidence="3" id="KW-1185">Reference proteome</keyword>
<organism evidence="2 3">
    <name type="scientific">Rhipicephalus microplus</name>
    <name type="common">Cattle tick</name>
    <name type="synonym">Boophilus microplus</name>
    <dbReference type="NCBI Taxonomy" id="6941"/>
    <lineage>
        <taxon>Eukaryota</taxon>
        <taxon>Metazoa</taxon>
        <taxon>Ecdysozoa</taxon>
        <taxon>Arthropoda</taxon>
        <taxon>Chelicerata</taxon>
        <taxon>Arachnida</taxon>
        <taxon>Acari</taxon>
        <taxon>Parasitiformes</taxon>
        <taxon>Ixodida</taxon>
        <taxon>Ixodoidea</taxon>
        <taxon>Ixodidae</taxon>
        <taxon>Rhipicephalinae</taxon>
        <taxon>Rhipicephalus</taxon>
        <taxon>Boophilus</taxon>
    </lineage>
</organism>
<evidence type="ECO:0000313" key="3">
    <source>
        <dbReference type="Proteomes" id="UP000821866"/>
    </source>
</evidence>
<name>A0A9J6EEZ0_RHIMP</name>
<reference evidence="2" key="1">
    <citation type="journal article" date="2020" name="Cell">
        <title>Large-Scale Comparative Analyses of Tick Genomes Elucidate Their Genetic Diversity and Vector Capacities.</title>
        <authorList>
            <consortium name="Tick Genome and Microbiome Consortium (TIGMIC)"/>
            <person name="Jia N."/>
            <person name="Wang J."/>
            <person name="Shi W."/>
            <person name="Du L."/>
            <person name="Sun Y."/>
            <person name="Zhan W."/>
            <person name="Jiang J.F."/>
            <person name="Wang Q."/>
            <person name="Zhang B."/>
            <person name="Ji P."/>
            <person name="Bell-Sakyi L."/>
            <person name="Cui X.M."/>
            <person name="Yuan T.T."/>
            <person name="Jiang B.G."/>
            <person name="Yang W.F."/>
            <person name="Lam T.T."/>
            <person name="Chang Q.C."/>
            <person name="Ding S.J."/>
            <person name="Wang X.J."/>
            <person name="Zhu J.G."/>
            <person name="Ruan X.D."/>
            <person name="Zhao L."/>
            <person name="Wei J.T."/>
            <person name="Ye R.Z."/>
            <person name="Que T.C."/>
            <person name="Du C.H."/>
            <person name="Zhou Y.H."/>
            <person name="Cheng J.X."/>
            <person name="Dai P.F."/>
            <person name="Guo W.B."/>
            <person name="Han X.H."/>
            <person name="Huang E.J."/>
            <person name="Li L.F."/>
            <person name="Wei W."/>
            <person name="Gao Y.C."/>
            <person name="Liu J.Z."/>
            <person name="Shao H.Z."/>
            <person name="Wang X."/>
            <person name="Wang C.C."/>
            <person name="Yang T.C."/>
            <person name="Huo Q.B."/>
            <person name="Li W."/>
            <person name="Chen H.Y."/>
            <person name="Chen S.E."/>
            <person name="Zhou L.G."/>
            <person name="Ni X.B."/>
            <person name="Tian J.H."/>
            <person name="Sheng Y."/>
            <person name="Liu T."/>
            <person name="Pan Y.S."/>
            <person name="Xia L.Y."/>
            <person name="Li J."/>
            <person name="Zhao F."/>
            <person name="Cao W.C."/>
        </authorList>
    </citation>
    <scope>NUCLEOTIDE SEQUENCE</scope>
    <source>
        <strain evidence="2">Rmic-2018</strain>
    </source>
</reference>
<reference evidence="2" key="2">
    <citation type="submission" date="2021-09" db="EMBL/GenBank/DDBJ databases">
        <authorList>
            <person name="Jia N."/>
            <person name="Wang J."/>
            <person name="Shi W."/>
            <person name="Du L."/>
            <person name="Sun Y."/>
            <person name="Zhan W."/>
            <person name="Jiang J."/>
            <person name="Wang Q."/>
            <person name="Zhang B."/>
            <person name="Ji P."/>
            <person name="Sakyi L.B."/>
            <person name="Cui X."/>
            <person name="Yuan T."/>
            <person name="Jiang B."/>
            <person name="Yang W."/>
            <person name="Lam T.T.-Y."/>
            <person name="Chang Q."/>
            <person name="Ding S."/>
            <person name="Wang X."/>
            <person name="Zhu J."/>
            <person name="Ruan X."/>
            <person name="Zhao L."/>
            <person name="Wei J."/>
            <person name="Que T."/>
            <person name="Du C."/>
            <person name="Cheng J."/>
            <person name="Dai P."/>
            <person name="Han X."/>
            <person name="Huang E."/>
            <person name="Gao Y."/>
            <person name="Liu J."/>
            <person name="Shao H."/>
            <person name="Ye R."/>
            <person name="Li L."/>
            <person name="Wei W."/>
            <person name="Wang X."/>
            <person name="Wang C."/>
            <person name="Huo Q."/>
            <person name="Li W."/>
            <person name="Guo W."/>
            <person name="Chen H."/>
            <person name="Chen S."/>
            <person name="Zhou L."/>
            <person name="Zhou L."/>
            <person name="Ni X."/>
            <person name="Tian J."/>
            <person name="Zhou Y."/>
            <person name="Sheng Y."/>
            <person name="Liu T."/>
            <person name="Pan Y."/>
            <person name="Xia L."/>
            <person name="Li J."/>
            <person name="Zhao F."/>
            <person name="Cao W."/>
        </authorList>
    </citation>
    <scope>NUCLEOTIDE SEQUENCE</scope>
    <source>
        <strain evidence="2">Rmic-2018</strain>
        <tissue evidence="2">Larvae</tissue>
    </source>
</reference>
<accession>A0A9J6EEZ0</accession>